<accession>A0AAX6GXR9</accession>
<dbReference type="AlphaFoldDB" id="A0AAX6GXR9"/>
<evidence type="ECO:0000256" key="1">
    <source>
        <dbReference type="SAM" id="MobiDB-lite"/>
    </source>
</evidence>
<comment type="caution">
    <text evidence="2">The sequence shown here is derived from an EMBL/GenBank/DDBJ whole genome shotgun (WGS) entry which is preliminary data.</text>
</comment>
<organism evidence="2 3">
    <name type="scientific">Iris pallida</name>
    <name type="common">Sweet iris</name>
    <dbReference type="NCBI Taxonomy" id="29817"/>
    <lineage>
        <taxon>Eukaryota</taxon>
        <taxon>Viridiplantae</taxon>
        <taxon>Streptophyta</taxon>
        <taxon>Embryophyta</taxon>
        <taxon>Tracheophyta</taxon>
        <taxon>Spermatophyta</taxon>
        <taxon>Magnoliopsida</taxon>
        <taxon>Liliopsida</taxon>
        <taxon>Asparagales</taxon>
        <taxon>Iridaceae</taxon>
        <taxon>Iridoideae</taxon>
        <taxon>Irideae</taxon>
        <taxon>Iris</taxon>
    </lineage>
</organism>
<gene>
    <name evidence="2" type="ORF">M6B38_340915</name>
</gene>
<keyword evidence="3" id="KW-1185">Reference proteome</keyword>
<dbReference type="EMBL" id="JANAVB010015400">
    <property type="protein sequence ID" value="KAJ6833127.1"/>
    <property type="molecule type" value="Genomic_DNA"/>
</dbReference>
<reference evidence="2" key="2">
    <citation type="submission" date="2023-04" db="EMBL/GenBank/DDBJ databases">
        <authorList>
            <person name="Bruccoleri R.E."/>
            <person name="Oakeley E.J."/>
            <person name="Faust A.-M."/>
            <person name="Dessus-Babus S."/>
            <person name="Altorfer M."/>
            <person name="Burckhardt D."/>
            <person name="Oertli M."/>
            <person name="Naumann U."/>
            <person name="Petersen F."/>
            <person name="Wong J."/>
        </authorList>
    </citation>
    <scope>NUCLEOTIDE SEQUENCE</scope>
    <source>
        <strain evidence="2">GSM-AAB239-AS_SAM_17_03QT</strain>
        <tissue evidence="2">Leaf</tissue>
    </source>
</reference>
<name>A0AAX6GXR9_IRIPA</name>
<evidence type="ECO:0000313" key="3">
    <source>
        <dbReference type="Proteomes" id="UP001140949"/>
    </source>
</evidence>
<dbReference type="Proteomes" id="UP001140949">
    <property type="component" value="Unassembled WGS sequence"/>
</dbReference>
<proteinExistence type="predicted"/>
<feature type="region of interest" description="Disordered" evidence="1">
    <location>
        <begin position="41"/>
        <end position="79"/>
    </location>
</feature>
<sequence>MGVHRGSGSPTGRSLRSGRHTAVRFNGGWGVGHAGVVLPDFSRGSGSTALRGRPWRSVDEGHMGHGGAHDTDWSPWSRRQIGPVAGQRDWGLERVGARCRS</sequence>
<feature type="compositionally biased region" description="Basic and acidic residues" evidence="1">
    <location>
        <begin position="56"/>
        <end position="72"/>
    </location>
</feature>
<evidence type="ECO:0000313" key="2">
    <source>
        <dbReference type="EMBL" id="KAJ6833127.1"/>
    </source>
</evidence>
<protein>
    <submittedName>
        <fullName evidence="2">Uncharacterized protein</fullName>
    </submittedName>
</protein>
<reference evidence="2" key="1">
    <citation type="journal article" date="2023" name="GigaByte">
        <title>Genome assembly of the bearded iris, Iris pallida Lam.</title>
        <authorList>
            <person name="Bruccoleri R.E."/>
            <person name="Oakeley E.J."/>
            <person name="Faust A.M.E."/>
            <person name="Altorfer M."/>
            <person name="Dessus-Babus S."/>
            <person name="Burckhardt D."/>
            <person name="Oertli M."/>
            <person name="Naumann U."/>
            <person name="Petersen F."/>
            <person name="Wong J."/>
        </authorList>
    </citation>
    <scope>NUCLEOTIDE SEQUENCE</scope>
    <source>
        <strain evidence="2">GSM-AAB239-AS_SAM_17_03QT</strain>
    </source>
</reference>